<feature type="domain" description="GTPase-associated adaptor" evidence="1">
    <location>
        <begin position="8"/>
        <end position="69"/>
    </location>
</feature>
<dbReference type="EMBL" id="FKIF01000002">
    <property type="protein sequence ID" value="SAI67009.1"/>
    <property type="molecule type" value="Genomic_DNA"/>
</dbReference>
<keyword evidence="3" id="KW-1185">Reference proteome</keyword>
<sequence length="79" mass="9405">MPPKIEGYETARLRFFRDLLEGERVRILVELDALPEKSDERMSQGLERRLFDLLVKEGRLKDVERMINKLIDERMDGTK</sequence>
<dbReference type="AlphaFoldDB" id="A0A157S9E0"/>
<dbReference type="Proteomes" id="UP000076848">
    <property type="component" value="Unassembled WGS sequence"/>
</dbReference>
<dbReference type="Pfam" id="PF19976">
    <property type="entry name" value="GAAD"/>
    <property type="match status" value="1"/>
</dbReference>
<protein>
    <recommendedName>
        <fullName evidence="1">GTPase-associated adaptor domain-containing protein</fullName>
    </recommendedName>
</protein>
<reference evidence="2 3" key="1">
    <citation type="submission" date="2016-04" db="EMBL/GenBank/DDBJ databases">
        <authorList>
            <consortium name="Pathogen Informatics"/>
        </authorList>
    </citation>
    <scope>NUCLEOTIDE SEQUENCE [LARGE SCALE GENOMIC DNA]</scope>
    <source>
        <strain evidence="2 3">H050680373</strain>
    </source>
</reference>
<accession>A0A157S9E0</accession>
<evidence type="ECO:0000313" key="3">
    <source>
        <dbReference type="Proteomes" id="UP000076848"/>
    </source>
</evidence>
<dbReference type="STRING" id="288768.SAMEA3906486_01267"/>
<organism evidence="2 3">
    <name type="scientific">Bordetella ansorpii</name>
    <dbReference type="NCBI Taxonomy" id="288768"/>
    <lineage>
        <taxon>Bacteria</taxon>
        <taxon>Pseudomonadati</taxon>
        <taxon>Pseudomonadota</taxon>
        <taxon>Betaproteobacteria</taxon>
        <taxon>Burkholderiales</taxon>
        <taxon>Alcaligenaceae</taxon>
        <taxon>Bordetella</taxon>
    </lineage>
</organism>
<gene>
    <name evidence="2" type="ORF">SAMEA3906486_01267</name>
</gene>
<name>A0A157S9E0_9BORD</name>
<proteinExistence type="predicted"/>
<dbReference type="InterPro" id="IPR045533">
    <property type="entry name" value="GAAD"/>
</dbReference>
<evidence type="ECO:0000313" key="2">
    <source>
        <dbReference type="EMBL" id="SAI67009.1"/>
    </source>
</evidence>
<evidence type="ECO:0000259" key="1">
    <source>
        <dbReference type="Pfam" id="PF19976"/>
    </source>
</evidence>